<sequence>MGWFSVRVIPHRQHDIEPEHESEHVEYIEPAPTGHFPIQDSPIPDEDLPFISAACVHQQRMTHDSRRKHYWIVVDNMSTTARTILTSTPEEVQSSEVLWGRLFLAILVFSFGSHYEDLGTEATGWENKGGEYSVQRAPTLCRRVLRSLTDDSG</sequence>
<proteinExistence type="predicted"/>
<organism evidence="1 2">
    <name type="scientific">Aspergillus luchuensis (strain CBS 106.47)</name>
    <dbReference type="NCBI Taxonomy" id="1137211"/>
    <lineage>
        <taxon>Eukaryota</taxon>
        <taxon>Fungi</taxon>
        <taxon>Dikarya</taxon>
        <taxon>Ascomycota</taxon>
        <taxon>Pezizomycotina</taxon>
        <taxon>Eurotiomycetes</taxon>
        <taxon>Eurotiomycetidae</taxon>
        <taxon>Eurotiales</taxon>
        <taxon>Aspergillaceae</taxon>
        <taxon>Aspergillus</taxon>
        <taxon>Aspergillus subgen. Circumdati</taxon>
    </lineage>
</organism>
<protein>
    <submittedName>
        <fullName evidence="1">Uncharacterized protein</fullName>
    </submittedName>
</protein>
<name>A0A1M3T1G8_ASPLC</name>
<dbReference type="VEuPathDB" id="FungiDB:ASPFODRAFT_401961"/>
<dbReference type="EMBL" id="KV878253">
    <property type="protein sequence ID" value="OJZ80607.1"/>
    <property type="molecule type" value="Genomic_DNA"/>
</dbReference>
<evidence type="ECO:0000313" key="2">
    <source>
        <dbReference type="Proteomes" id="UP000184063"/>
    </source>
</evidence>
<dbReference type="Proteomes" id="UP000184063">
    <property type="component" value="Unassembled WGS sequence"/>
</dbReference>
<accession>A0A1M3T1G8</accession>
<evidence type="ECO:0000313" key="1">
    <source>
        <dbReference type="EMBL" id="OJZ80607.1"/>
    </source>
</evidence>
<gene>
    <name evidence="1" type="ORF">ASPFODRAFT_401961</name>
</gene>
<dbReference type="AlphaFoldDB" id="A0A1M3T1G8"/>
<reference evidence="2" key="1">
    <citation type="journal article" date="2017" name="Genome Biol.">
        <title>Comparative genomics reveals high biological diversity and specific adaptations in the industrially and medically important fungal genus Aspergillus.</title>
        <authorList>
            <person name="de Vries R.P."/>
            <person name="Riley R."/>
            <person name="Wiebenga A."/>
            <person name="Aguilar-Osorio G."/>
            <person name="Amillis S."/>
            <person name="Uchima C.A."/>
            <person name="Anderluh G."/>
            <person name="Asadollahi M."/>
            <person name="Askin M."/>
            <person name="Barry K."/>
            <person name="Battaglia E."/>
            <person name="Bayram O."/>
            <person name="Benocci T."/>
            <person name="Braus-Stromeyer S.A."/>
            <person name="Caldana C."/>
            <person name="Canovas D."/>
            <person name="Cerqueira G.C."/>
            <person name="Chen F."/>
            <person name="Chen W."/>
            <person name="Choi C."/>
            <person name="Clum A."/>
            <person name="Dos Santos R.A."/>
            <person name="Damasio A.R."/>
            <person name="Diallinas G."/>
            <person name="Emri T."/>
            <person name="Fekete E."/>
            <person name="Flipphi M."/>
            <person name="Freyberg S."/>
            <person name="Gallo A."/>
            <person name="Gournas C."/>
            <person name="Habgood R."/>
            <person name="Hainaut M."/>
            <person name="Harispe M.L."/>
            <person name="Henrissat B."/>
            <person name="Hilden K.S."/>
            <person name="Hope R."/>
            <person name="Hossain A."/>
            <person name="Karabika E."/>
            <person name="Karaffa L."/>
            <person name="Karanyi Z."/>
            <person name="Krasevec N."/>
            <person name="Kuo A."/>
            <person name="Kusch H."/>
            <person name="LaButti K."/>
            <person name="Lagendijk E.L."/>
            <person name="Lapidus A."/>
            <person name="Levasseur A."/>
            <person name="Lindquist E."/>
            <person name="Lipzen A."/>
            <person name="Logrieco A.F."/>
            <person name="MacCabe A."/>
            <person name="Maekelae M.R."/>
            <person name="Malavazi I."/>
            <person name="Melin P."/>
            <person name="Meyer V."/>
            <person name="Mielnichuk N."/>
            <person name="Miskei M."/>
            <person name="Molnar A.P."/>
            <person name="Mule G."/>
            <person name="Ngan C.Y."/>
            <person name="Orejas M."/>
            <person name="Orosz E."/>
            <person name="Ouedraogo J.P."/>
            <person name="Overkamp K.M."/>
            <person name="Park H.-S."/>
            <person name="Perrone G."/>
            <person name="Piumi F."/>
            <person name="Punt P.J."/>
            <person name="Ram A.F."/>
            <person name="Ramon A."/>
            <person name="Rauscher S."/>
            <person name="Record E."/>
            <person name="Riano-Pachon D.M."/>
            <person name="Robert V."/>
            <person name="Roehrig J."/>
            <person name="Ruller R."/>
            <person name="Salamov A."/>
            <person name="Salih N.S."/>
            <person name="Samson R.A."/>
            <person name="Sandor E."/>
            <person name="Sanguinetti M."/>
            <person name="Schuetze T."/>
            <person name="Sepcic K."/>
            <person name="Shelest E."/>
            <person name="Sherlock G."/>
            <person name="Sophianopoulou V."/>
            <person name="Squina F.M."/>
            <person name="Sun H."/>
            <person name="Susca A."/>
            <person name="Todd R.B."/>
            <person name="Tsang A."/>
            <person name="Unkles S.E."/>
            <person name="van de Wiele N."/>
            <person name="van Rossen-Uffink D."/>
            <person name="Oliveira J.V."/>
            <person name="Vesth T.C."/>
            <person name="Visser J."/>
            <person name="Yu J.-H."/>
            <person name="Zhou M."/>
            <person name="Andersen M.R."/>
            <person name="Archer D.B."/>
            <person name="Baker S.E."/>
            <person name="Benoit I."/>
            <person name="Brakhage A.A."/>
            <person name="Braus G.H."/>
            <person name="Fischer R."/>
            <person name="Frisvad J.C."/>
            <person name="Goldman G.H."/>
            <person name="Houbraken J."/>
            <person name="Oakley B."/>
            <person name="Pocsi I."/>
            <person name="Scazzocchio C."/>
            <person name="Seiboth B."/>
            <person name="vanKuyk P.A."/>
            <person name="Wortman J."/>
            <person name="Dyer P.S."/>
            <person name="Grigoriev I.V."/>
        </authorList>
    </citation>
    <scope>NUCLEOTIDE SEQUENCE [LARGE SCALE GENOMIC DNA]</scope>
    <source>
        <strain evidence="2">CBS 106.47</strain>
    </source>
</reference>